<dbReference type="NCBIfam" id="TIGR02283">
    <property type="entry name" value="MltB_2"/>
    <property type="match status" value="1"/>
</dbReference>
<dbReference type="Gene3D" id="1.10.8.350">
    <property type="entry name" value="Bacterial muramidase"/>
    <property type="match status" value="1"/>
</dbReference>
<dbReference type="OrthoDB" id="9808544at2"/>
<dbReference type="STRING" id="1244108.SAMN05444004_103165"/>
<dbReference type="InterPro" id="IPR036366">
    <property type="entry name" value="PGBDSf"/>
</dbReference>
<dbReference type="InterPro" id="IPR002477">
    <property type="entry name" value="Peptidoglycan-bd-like"/>
</dbReference>
<dbReference type="InterPro" id="IPR011970">
    <property type="entry name" value="MltB_2"/>
</dbReference>
<accession>A0A1H3MUE5</accession>
<dbReference type="SUPFAM" id="SSF47090">
    <property type="entry name" value="PGBD-like"/>
    <property type="match status" value="1"/>
</dbReference>
<feature type="chain" id="PRO_5011479150" evidence="1">
    <location>
        <begin position="18"/>
        <end position="412"/>
    </location>
</feature>
<dbReference type="Gene3D" id="1.10.530.10">
    <property type="match status" value="1"/>
</dbReference>
<dbReference type="GO" id="GO:0008933">
    <property type="term" value="F:peptidoglycan lytic transglycosylase activity"/>
    <property type="evidence" value="ECO:0007669"/>
    <property type="project" value="TreeGrafter"/>
</dbReference>
<organism evidence="4 5">
    <name type="scientific">Jannaschia faecimaris</name>
    <dbReference type="NCBI Taxonomy" id="1244108"/>
    <lineage>
        <taxon>Bacteria</taxon>
        <taxon>Pseudomonadati</taxon>
        <taxon>Pseudomonadota</taxon>
        <taxon>Alphaproteobacteria</taxon>
        <taxon>Rhodobacterales</taxon>
        <taxon>Roseobacteraceae</taxon>
        <taxon>Jannaschia</taxon>
    </lineage>
</organism>
<proteinExistence type="predicted"/>
<evidence type="ECO:0000313" key="5">
    <source>
        <dbReference type="Proteomes" id="UP000198914"/>
    </source>
</evidence>
<dbReference type="GO" id="GO:0009253">
    <property type="term" value="P:peptidoglycan catabolic process"/>
    <property type="evidence" value="ECO:0007669"/>
    <property type="project" value="TreeGrafter"/>
</dbReference>
<keyword evidence="5" id="KW-1185">Reference proteome</keyword>
<evidence type="ECO:0000259" key="3">
    <source>
        <dbReference type="Pfam" id="PF13406"/>
    </source>
</evidence>
<keyword evidence="1" id="KW-0732">Signal</keyword>
<dbReference type="InterPro" id="IPR036365">
    <property type="entry name" value="PGBD-like_sf"/>
</dbReference>
<dbReference type="AlphaFoldDB" id="A0A1H3MUE5"/>
<evidence type="ECO:0000313" key="4">
    <source>
        <dbReference type="EMBL" id="SDY79835.1"/>
    </source>
</evidence>
<evidence type="ECO:0000256" key="1">
    <source>
        <dbReference type="SAM" id="SignalP"/>
    </source>
</evidence>
<gene>
    <name evidence="4" type="ORF">SAMN05444004_103165</name>
</gene>
<evidence type="ECO:0000259" key="2">
    <source>
        <dbReference type="Pfam" id="PF01471"/>
    </source>
</evidence>
<dbReference type="RefSeq" id="WP_092643470.1">
    <property type="nucleotide sequence ID" value="NZ_FNPX01000003.1"/>
</dbReference>
<dbReference type="Gene3D" id="1.10.101.10">
    <property type="entry name" value="PGBD-like superfamily/PGBD"/>
    <property type="match status" value="1"/>
</dbReference>
<dbReference type="PANTHER" id="PTHR30163">
    <property type="entry name" value="MEMBRANE-BOUND LYTIC MUREIN TRANSGLYCOSYLASE B"/>
    <property type="match status" value="1"/>
</dbReference>
<dbReference type="InterPro" id="IPR031304">
    <property type="entry name" value="SLT_2"/>
</dbReference>
<dbReference type="InterPro" id="IPR043426">
    <property type="entry name" value="MltB-like"/>
</dbReference>
<reference evidence="5" key="1">
    <citation type="submission" date="2016-10" db="EMBL/GenBank/DDBJ databases">
        <authorList>
            <person name="Varghese N."/>
            <person name="Submissions S."/>
        </authorList>
    </citation>
    <scope>NUCLEOTIDE SEQUENCE [LARGE SCALE GENOMIC DNA]</scope>
    <source>
        <strain evidence="5">DSM 100420</strain>
    </source>
</reference>
<dbReference type="EMBL" id="FNPX01000003">
    <property type="protein sequence ID" value="SDY79835.1"/>
    <property type="molecule type" value="Genomic_DNA"/>
</dbReference>
<dbReference type="SUPFAM" id="SSF53955">
    <property type="entry name" value="Lysozyme-like"/>
    <property type="match status" value="1"/>
</dbReference>
<name>A0A1H3MUE5_9RHOB</name>
<sequence>MRVFLLLAILLTLPAAAQQLSPRPTVRPWVAQGADVTIWVRDFRTRALAAGIDAETFDPAMAEVEYLHDVIRRDASQSEFTKTIWDYLDTAVSDLRVANGRAAVARHADALDQIETQFGVDRHVVAAIWGLESSYGAFRGRISTLSALTTLAIGSSRADFFEDQLIEALRILHDGHTTRAALRGSWAGASGHTQFMPTSFRDHAVDFTGDGQRNLWGDDPSDALASTAAYLKANGWVAGQPWGVEVRLPGDFDYLLTGEQVEKMPAEWAALEVRSASGMPLPDAGPASIRVPAGHEGAAFLTFSNFRVIETYNTADAYVIAVGHLADRLAGGPPILSGWPRQDRALTFDERIDLQLRLREAGFDPLKIDAKIGPDTLDAIQRWQASLALKPDGYASPRLLTRLRAVTEGVQP</sequence>
<feature type="domain" description="Transglycosylase SLT" evidence="3">
    <location>
        <begin position="39"/>
        <end position="327"/>
    </location>
</feature>
<dbReference type="PANTHER" id="PTHR30163:SF8">
    <property type="entry name" value="LYTIC MUREIN TRANSGLYCOSYLASE"/>
    <property type="match status" value="1"/>
</dbReference>
<dbReference type="Proteomes" id="UP000198914">
    <property type="component" value="Unassembled WGS sequence"/>
</dbReference>
<protein>
    <submittedName>
        <fullName evidence="4">Lytic murein transglycosylase</fullName>
    </submittedName>
</protein>
<feature type="signal peptide" evidence="1">
    <location>
        <begin position="1"/>
        <end position="17"/>
    </location>
</feature>
<dbReference type="CDD" id="cd13399">
    <property type="entry name" value="Slt35-like"/>
    <property type="match status" value="1"/>
</dbReference>
<feature type="domain" description="Peptidoglycan binding-like" evidence="2">
    <location>
        <begin position="350"/>
        <end position="403"/>
    </location>
</feature>
<dbReference type="Pfam" id="PF01471">
    <property type="entry name" value="PG_binding_1"/>
    <property type="match status" value="1"/>
</dbReference>
<dbReference type="Pfam" id="PF13406">
    <property type="entry name" value="SLT_2"/>
    <property type="match status" value="1"/>
</dbReference>
<dbReference type="InterPro" id="IPR023346">
    <property type="entry name" value="Lysozyme-like_dom_sf"/>
</dbReference>